<dbReference type="Proteomes" id="UP000649955">
    <property type="component" value="Unassembled WGS sequence"/>
</dbReference>
<evidence type="ECO:0000256" key="1">
    <source>
        <dbReference type="SAM" id="SignalP"/>
    </source>
</evidence>
<accession>A0ABQ3KWB2</accession>
<dbReference type="PANTHER" id="PTHR30024:SF45">
    <property type="entry name" value="ABC TRANSPORTER SUBSTRATE-BINDING PROTEIN"/>
    <property type="match status" value="1"/>
</dbReference>
<reference evidence="4" key="1">
    <citation type="journal article" date="2019" name="Int. J. Syst. Evol. Microbiol.">
        <title>The Global Catalogue of Microorganisms (GCM) 10K type strain sequencing project: providing services to taxonomists for standard genome sequencing and annotation.</title>
        <authorList>
            <consortium name="The Broad Institute Genomics Platform"/>
            <consortium name="The Broad Institute Genome Sequencing Center for Infectious Disease"/>
            <person name="Wu L."/>
            <person name="Ma J."/>
        </authorList>
    </citation>
    <scope>NUCLEOTIDE SEQUENCE [LARGE SCALE GENOMIC DNA]</scope>
    <source>
        <strain evidence="4">CGMCC 4.7680</strain>
    </source>
</reference>
<evidence type="ECO:0000259" key="2">
    <source>
        <dbReference type="Pfam" id="PF09084"/>
    </source>
</evidence>
<dbReference type="RefSeq" id="WP_191316974.1">
    <property type="nucleotide sequence ID" value="NZ_BNAW01000076.1"/>
</dbReference>
<keyword evidence="4" id="KW-1185">Reference proteome</keyword>
<name>A0ABQ3KWB2_9PSEU</name>
<evidence type="ECO:0000313" key="3">
    <source>
        <dbReference type="EMBL" id="GHG49168.1"/>
    </source>
</evidence>
<protein>
    <submittedName>
        <fullName evidence="3">Nitrate ABC transporter, periplasmic protein</fullName>
    </submittedName>
</protein>
<dbReference type="EMBL" id="BNAW01000076">
    <property type="protein sequence ID" value="GHG49168.1"/>
    <property type="molecule type" value="Genomic_DNA"/>
</dbReference>
<dbReference type="InterPro" id="IPR015168">
    <property type="entry name" value="SsuA/THI5"/>
</dbReference>
<feature type="chain" id="PRO_5045787461" evidence="1">
    <location>
        <begin position="22"/>
        <end position="462"/>
    </location>
</feature>
<dbReference type="PROSITE" id="PS51257">
    <property type="entry name" value="PROKAR_LIPOPROTEIN"/>
    <property type="match status" value="1"/>
</dbReference>
<dbReference type="PANTHER" id="PTHR30024">
    <property type="entry name" value="ALIPHATIC SULFONATES-BINDING PROTEIN-RELATED"/>
    <property type="match status" value="1"/>
</dbReference>
<organism evidence="3 4">
    <name type="scientific">Amycolatopsis bullii</name>
    <dbReference type="NCBI Taxonomy" id="941987"/>
    <lineage>
        <taxon>Bacteria</taxon>
        <taxon>Bacillati</taxon>
        <taxon>Actinomycetota</taxon>
        <taxon>Actinomycetes</taxon>
        <taxon>Pseudonocardiales</taxon>
        <taxon>Pseudonocardiaceae</taxon>
        <taxon>Amycolatopsis</taxon>
    </lineage>
</organism>
<keyword evidence="1" id="KW-0732">Signal</keyword>
<dbReference type="SUPFAM" id="SSF53850">
    <property type="entry name" value="Periplasmic binding protein-like II"/>
    <property type="match status" value="1"/>
</dbReference>
<feature type="domain" description="SsuA/THI5-like" evidence="2">
    <location>
        <begin position="129"/>
        <end position="267"/>
    </location>
</feature>
<gene>
    <name evidence="3" type="ORF">GCM10017567_84780</name>
</gene>
<comment type="caution">
    <text evidence="3">The sequence shown here is derived from an EMBL/GenBank/DDBJ whole genome shotgun (WGS) entry which is preliminary data.</text>
</comment>
<feature type="signal peptide" evidence="1">
    <location>
        <begin position="1"/>
        <end position="21"/>
    </location>
</feature>
<sequence>MKPVRLLLAAALLAAGCTANASTSDDVDVVIGYQSKTINTVTAGTLLRSLGYFEKRLADLGKRDGKRYHVTWQDYSTGAPITAQMVAGKIDIGSMGDYPLLINGSRTQEFGDGRTKLVAATGYNLLGALNMVVVPPDSPARTLADLKGKKISASIGSAGHGTTVHALQNIGIGPDDVHLQNQAPAVGASGLLSGSVDALGQFVAWPGQLVFANQARLLYDGSALNLPTWHGVVVRESYADTHHDVVTEFLRAQRDATDHLHQHPMDAALKVASATKLPPEVVYLYNGAGGMVTFDPPLKRPLISALETDAPFLRSIGNIKRLDLGAFVDDRYLREIYGPSYDTAASSLDNPAPVKGFDTTCSRPVTDPRSAGELWLSGETTTHPAATPSCLLKAVAHAGKPVRAAYVPDAATGTRWFADKAVWVRDAGGALLPFTTEDGARAHLAGHPGAIVSYAQAVEESR</sequence>
<dbReference type="SUPFAM" id="SSF160387">
    <property type="entry name" value="NosL/MerB-like"/>
    <property type="match status" value="1"/>
</dbReference>
<dbReference type="Gene3D" id="3.40.190.10">
    <property type="entry name" value="Periplasmic binding protein-like II"/>
    <property type="match status" value="2"/>
</dbReference>
<evidence type="ECO:0000313" key="4">
    <source>
        <dbReference type="Proteomes" id="UP000649955"/>
    </source>
</evidence>
<proteinExistence type="predicted"/>
<dbReference type="Pfam" id="PF09084">
    <property type="entry name" value="NMT1"/>
    <property type="match status" value="1"/>
</dbReference>